<evidence type="ECO:0000256" key="3">
    <source>
        <dbReference type="SAM" id="MobiDB-lite"/>
    </source>
</evidence>
<feature type="domain" description="Cation efflux protein cytoplasmic" evidence="4">
    <location>
        <begin position="2"/>
        <end position="61"/>
    </location>
</feature>
<keyword evidence="2" id="KW-0864">Zinc transport</keyword>
<dbReference type="Pfam" id="PF16916">
    <property type="entry name" value="ZT_dimer"/>
    <property type="match status" value="1"/>
</dbReference>
<dbReference type="KEGG" id="mng:MNEG_13800"/>
<dbReference type="PANTHER" id="PTHR11562:SF17">
    <property type="entry name" value="RE54080P-RELATED"/>
    <property type="match status" value="1"/>
</dbReference>
<dbReference type="InterPro" id="IPR050681">
    <property type="entry name" value="CDF/SLC30A"/>
</dbReference>
<feature type="compositionally biased region" description="Basic and acidic residues" evidence="3">
    <location>
        <begin position="90"/>
        <end position="113"/>
    </location>
</feature>
<evidence type="ECO:0000256" key="1">
    <source>
        <dbReference type="ARBA" id="ARBA00008873"/>
    </source>
</evidence>
<evidence type="ECO:0000256" key="2">
    <source>
        <dbReference type="ARBA" id="ARBA00022906"/>
    </source>
</evidence>
<accession>A0A0D2LR93</accession>
<evidence type="ECO:0000259" key="4">
    <source>
        <dbReference type="Pfam" id="PF16916"/>
    </source>
</evidence>
<feature type="compositionally biased region" description="Gly residues" evidence="3">
    <location>
        <begin position="66"/>
        <end position="84"/>
    </location>
</feature>
<dbReference type="RefSeq" id="XP_013893184.1">
    <property type="nucleotide sequence ID" value="XM_014037730.1"/>
</dbReference>
<dbReference type="GeneID" id="25731299"/>
<evidence type="ECO:0000313" key="6">
    <source>
        <dbReference type="Proteomes" id="UP000054498"/>
    </source>
</evidence>
<dbReference type="Proteomes" id="UP000054498">
    <property type="component" value="Unassembled WGS sequence"/>
</dbReference>
<evidence type="ECO:0000313" key="5">
    <source>
        <dbReference type="EMBL" id="KIY94164.1"/>
    </source>
</evidence>
<dbReference type="PANTHER" id="PTHR11562">
    <property type="entry name" value="CATION EFFLUX PROTEIN/ ZINC TRANSPORTER"/>
    <property type="match status" value="1"/>
</dbReference>
<sequence length="121" mass="12712">MSRVEGILDVHDLHIWNISTGIPVLTAHVHIGEDADQTQVLQALEVYVRRIGIKHSTIQICNPMAGEGGSGNGSSGVGGGGGGGHHSHSHSHDEGDCEAGQHYHGHEHEHEHGGGCSGHHH</sequence>
<feature type="region of interest" description="Disordered" evidence="3">
    <location>
        <begin position="63"/>
        <end position="121"/>
    </location>
</feature>
<dbReference type="InterPro" id="IPR027470">
    <property type="entry name" value="Cation_efflux_CTD"/>
</dbReference>
<keyword evidence="2" id="KW-0813">Transport</keyword>
<organism evidence="5 6">
    <name type="scientific">Monoraphidium neglectum</name>
    <dbReference type="NCBI Taxonomy" id="145388"/>
    <lineage>
        <taxon>Eukaryota</taxon>
        <taxon>Viridiplantae</taxon>
        <taxon>Chlorophyta</taxon>
        <taxon>core chlorophytes</taxon>
        <taxon>Chlorophyceae</taxon>
        <taxon>CS clade</taxon>
        <taxon>Sphaeropleales</taxon>
        <taxon>Selenastraceae</taxon>
        <taxon>Monoraphidium</taxon>
    </lineage>
</organism>
<keyword evidence="6" id="KW-1185">Reference proteome</keyword>
<dbReference type="OrthoDB" id="9944568at2759"/>
<name>A0A0D2LR93_9CHLO</name>
<keyword evidence="2" id="KW-0406">Ion transport</keyword>
<proteinExistence type="inferred from homology"/>
<comment type="similarity">
    <text evidence="1">Belongs to the cation diffusion facilitator (CDF) transporter (TC 2.A.4) family. SLC30A subfamily.</text>
</comment>
<dbReference type="AlphaFoldDB" id="A0A0D2LR93"/>
<dbReference type="EMBL" id="KK104276">
    <property type="protein sequence ID" value="KIY94164.1"/>
    <property type="molecule type" value="Genomic_DNA"/>
</dbReference>
<protein>
    <submittedName>
        <fullName evidence="5">CDF transporter, membrane protein</fullName>
    </submittedName>
</protein>
<gene>
    <name evidence="5" type="ORF">MNEG_13800</name>
</gene>
<dbReference type="GO" id="GO:0005385">
    <property type="term" value="F:zinc ion transmembrane transporter activity"/>
    <property type="evidence" value="ECO:0007669"/>
    <property type="project" value="TreeGrafter"/>
</dbReference>
<dbReference type="GO" id="GO:0005886">
    <property type="term" value="C:plasma membrane"/>
    <property type="evidence" value="ECO:0007669"/>
    <property type="project" value="TreeGrafter"/>
</dbReference>
<reference evidence="5 6" key="1">
    <citation type="journal article" date="2013" name="BMC Genomics">
        <title>Reconstruction of the lipid metabolism for the microalga Monoraphidium neglectum from its genome sequence reveals characteristics suitable for biofuel production.</title>
        <authorList>
            <person name="Bogen C."/>
            <person name="Al-Dilaimi A."/>
            <person name="Albersmeier A."/>
            <person name="Wichmann J."/>
            <person name="Grundmann M."/>
            <person name="Rupp O."/>
            <person name="Lauersen K.J."/>
            <person name="Blifernez-Klassen O."/>
            <person name="Kalinowski J."/>
            <person name="Goesmann A."/>
            <person name="Mussgnug J.H."/>
            <person name="Kruse O."/>
        </authorList>
    </citation>
    <scope>NUCLEOTIDE SEQUENCE [LARGE SCALE GENOMIC DNA]</scope>
    <source>
        <strain evidence="5 6">SAG 48.87</strain>
    </source>
</reference>
<keyword evidence="2" id="KW-0862">Zinc</keyword>
<dbReference type="STRING" id="145388.A0A0D2LR93"/>